<dbReference type="SUPFAM" id="SSF63411">
    <property type="entry name" value="LuxS/MPP-like metallohydrolase"/>
    <property type="match status" value="2"/>
</dbReference>
<reference evidence="3" key="2">
    <citation type="journal article" date="2021" name="PeerJ">
        <title>Extensive microbial diversity within the chicken gut microbiome revealed by metagenomics and culture.</title>
        <authorList>
            <person name="Gilroy R."/>
            <person name="Ravi A."/>
            <person name="Getino M."/>
            <person name="Pursley I."/>
            <person name="Horton D.L."/>
            <person name="Alikhan N.F."/>
            <person name="Baker D."/>
            <person name="Gharbi K."/>
            <person name="Hall N."/>
            <person name="Watson M."/>
            <person name="Adriaenssens E.M."/>
            <person name="Foster-Nyarko E."/>
            <person name="Jarju S."/>
            <person name="Secka A."/>
            <person name="Antonio M."/>
            <person name="Oren A."/>
            <person name="Chaudhuri R.R."/>
            <person name="La Ragione R."/>
            <person name="Hildebrand F."/>
            <person name="Pallen M.J."/>
        </authorList>
    </citation>
    <scope>NUCLEOTIDE SEQUENCE</scope>
    <source>
        <strain evidence="3">ChiBcec16-1751</strain>
    </source>
</reference>
<evidence type="ECO:0000259" key="2">
    <source>
        <dbReference type="Pfam" id="PF05193"/>
    </source>
</evidence>
<dbReference type="GO" id="GO:0046872">
    <property type="term" value="F:metal ion binding"/>
    <property type="evidence" value="ECO:0007669"/>
    <property type="project" value="InterPro"/>
</dbReference>
<dbReference type="Pfam" id="PF05193">
    <property type="entry name" value="Peptidase_M16_C"/>
    <property type="match status" value="1"/>
</dbReference>
<evidence type="ECO:0000313" key="4">
    <source>
        <dbReference type="Proteomes" id="UP000886741"/>
    </source>
</evidence>
<dbReference type="Proteomes" id="UP000886741">
    <property type="component" value="Unassembled WGS sequence"/>
</dbReference>
<dbReference type="Gene3D" id="3.30.830.10">
    <property type="entry name" value="Metalloenzyme, LuxS/M16 peptidase-like"/>
    <property type="match status" value="2"/>
</dbReference>
<dbReference type="InterPro" id="IPR011249">
    <property type="entry name" value="Metalloenz_LuxS/M16"/>
</dbReference>
<proteinExistence type="predicted"/>
<feature type="domain" description="Peptidase M16 N-terminal" evidence="1">
    <location>
        <begin position="54"/>
        <end position="173"/>
    </location>
</feature>
<organism evidence="3 4">
    <name type="scientific">Candidatus Avoscillospira avistercoris</name>
    <dbReference type="NCBI Taxonomy" id="2840707"/>
    <lineage>
        <taxon>Bacteria</taxon>
        <taxon>Bacillati</taxon>
        <taxon>Bacillota</taxon>
        <taxon>Clostridia</taxon>
        <taxon>Eubacteriales</taxon>
        <taxon>Oscillospiraceae</taxon>
        <taxon>Oscillospiraceae incertae sedis</taxon>
        <taxon>Candidatus Avoscillospira</taxon>
    </lineage>
</organism>
<dbReference type="PANTHER" id="PTHR11851">
    <property type="entry name" value="METALLOPROTEASE"/>
    <property type="match status" value="1"/>
</dbReference>
<dbReference type="InterPro" id="IPR011765">
    <property type="entry name" value="Pept_M16_N"/>
</dbReference>
<dbReference type="EMBL" id="DVJJ01000133">
    <property type="protein sequence ID" value="HIS65456.1"/>
    <property type="molecule type" value="Genomic_DNA"/>
</dbReference>
<evidence type="ECO:0000313" key="3">
    <source>
        <dbReference type="EMBL" id="HIS65456.1"/>
    </source>
</evidence>
<dbReference type="InterPro" id="IPR050361">
    <property type="entry name" value="MPP/UQCRC_Complex"/>
</dbReference>
<feature type="domain" description="Peptidase M16 C-terminal" evidence="2">
    <location>
        <begin position="179"/>
        <end position="357"/>
    </location>
</feature>
<protein>
    <submittedName>
        <fullName evidence="3">Insulinase family protein</fullName>
    </submittedName>
</protein>
<comment type="caution">
    <text evidence="3">The sequence shown here is derived from an EMBL/GenBank/DDBJ whole genome shotgun (WGS) entry which is preliminary data.</text>
</comment>
<dbReference type="PANTHER" id="PTHR11851:SF134">
    <property type="entry name" value="ZINC-DEPENDENT PROTEASE"/>
    <property type="match status" value="1"/>
</dbReference>
<reference evidence="3" key="1">
    <citation type="submission" date="2020-10" db="EMBL/GenBank/DDBJ databases">
        <authorList>
            <person name="Gilroy R."/>
        </authorList>
    </citation>
    <scope>NUCLEOTIDE SEQUENCE</scope>
    <source>
        <strain evidence="3">ChiBcec16-1751</strain>
    </source>
</reference>
<accession>A0A9D1FB75</accession>
<dbReference type="Pfam" id="PF00675">
    <property type="entry name" value="Peptidase_M16"/>
    <property type="match status" value="1"/>
</dbReference>
<sequence length="426" mass="47938">MKKVVLEQLRETFYEERLPNGLLIRVIPRPDFAKTYSFFATDFGSIDTKFTMDGKVYETPAGVAHYLEHKLFDMPDGNVMQQFSALGGSPNAFTGYSMTAYHVESTENWRENLELLLRYVSTPYFTEESVEKERGIIAQEIRMYEDSSGSRMYENLFAALYQHHPIRVPIAGTVESIQDITAQTLYDCHKAFYDPSNMMLCVAGPVNPELVVESARNILPKTPGGVGGRDYGPAEPLTAEKMARVEQNMEVSMPGFTVAFRCDTPKTGADILRQELVGDLAAELLVGESTAFYTKLYEDGLIDCDFSAGYEGVKTLGMLSIGGDSNEPERVVDAVLKEAERLGREGADEALFQRLKRSAFGRRIRELDSFENICYRMCQSTFEGAFYYDFPDLYRSITLDETVRMIRDTVVPQRAALSLIYPNAKG</sequence>
<evidence type="ECO:0000259" key="1">
    <source>
        <dbReference type="Pfam" id="PF00675"/>
    </source>
</evidence>
<gene>
    <name evidence="3" type="ORF">IAA83_08825</name>
</gene>
<name>A0A9D1FB75_9FIRM</name>
<dbReference type="AlphaFoldDB" id="A0A9D1FB75"/>
<dbReference type="InterPro" id="IPR007863">
    <property type="entry name" value="Peptidase_M16_C"/>
</dbReference>
<dbReference type="NCBIfam" id="NF047421">
    <property type="entry name" value="YfmH_fam"/>
    <property type="match status" value="1"/>
</dbReference>